<comment type="caution">
    <text evidence="3">The sequence shown here is derived from an EMBL/GenBank/DDBJ whole genome shotgun (WGS) entry which is preliminary data.</text>
</comment>
<evidence type="ECO:0000313" key="3">
    <source>
        <dbReference type="EMBL" id="MFB9136992.1"/>
    </source>
</evidence>
<gene>
    <name evidence="3" type="ORF">ACFFUV_18640</name>
</gene>
<feature type="transmembrane region" description="Helical" evidence="1">
    <location>
        <begin position="28"/>
        <end position="47"/>
    </location>
</feature>
<evidence type="ECO:0000259" key="2">
    <source>
        <dbReference type="Pfam" id="PF18050"/>
    </source>
</evidence>
<organism evidence="3 4">
    <name type="scientific">Vibrio olivae</name>
    <dbReference type="NCBI Taxonomy" id="1243002"/>
    <lineage>
        <taxon>Bacteria</taxon>
        <taxon>Pseudomonadati</taxon>
        <taxon>Pseudomonadota</taxon>
        <taxon>Gammaproteobacteria</taxon>
        <taxon>Vibrionales</taxon>
        <taxon>Vibrionaceae</taxon>
        <taxon>Vibrio</taxon>
    </lineage>
</organism>
<dbReference type="RefSeq" id="WP_390195764.1">
    <property type="nucleotide sequence ID" value="NZ_JBHMEP010000008.1"/>
</dbReference>
<dbReference type="EMBL" id="JBHMEP010000008">
    <property type="protein sequence ID" value="MFB9136992.1"/>
    <property type="molecule type" value="Genomic_DNA"/>
</dbReference>
<evidence type="ECO:0000313" key="4">
    <source>
        <dbReference type="Proteomes" id="UP001589645"/>
    </source>
</evidence>
<protein>
    <submittedName>
        <fullName evidence="3">Cyclophilin-like fold protein</fullName>
    </submittedName>
</protein>
<dbReference type="InterPro" id="IPR029000">
    <property type="entry name" value="Cyclophilin-like_dom_sf"/>
</dbReference>
<feature type="domain" description="Cyclophilin-like" evidence="2">
    <location>
        <begin position="76"/>
        <end position="182"/>
    </location>
</feature>
<name>A0ABV5HTE4_9VIBR</name>
<keyword evidence="1" id="KW-1133">Transmembrane helix</keyword>
<keyword evidence="1" id="KW-0472">Membrane</keyword>
<proteinExistence type="predicted"/>
<evidence type="ECO:0000256" key="1">
    <source>
        <dbReference type="SAM" id="Phobius"/>
    </source>
</evidence>
<dbReference type="SUPFAM" id="SSF50891">
    <property type="entry name" value="Cyclophilin-like"/>
    <property type="match status" value="1"/>
</dbReference>
<dbReference type="Proteomes" id="UP001589645">
    <property type="component" value="Unassembled WGS sequence"/>
</dbReference>
<keyword evidence="1" id="KW-0812">Transmembrane</keyword>
<keyword evidence="4" id="KW-1185">Reference proteome</keyword>
<accession>A0ABV5HTE4</accession>
<sequence length="185" mass="20260">MLEMKKGRSKPIDLGCDTCEGTVKNKPIFLALLLTMLACVTFAIPSISRAEQSNNASPTQLEKTNREANKMKIRFVFDDRTVEATLDDTPSTRDFVSQLPLTFDLEDYASTEKIAYLPRKLTTEGAPKGSSSSAGDIAYYAPWGNLVIFYKSFGYASGLIPLGKLDGGLERFTKGSSHVTIESAE</sequence>
<dbReference type="Gene3D" id="2.40.100.20">
    <property type="match status" value="1"/>
</dbReference>
<dbReference type="InterPro" id="IPR041183">
    <property type="entry name" value="Cyclophilin-like"/>
</dbReference>
<dbReference type="Pfam" id="PF18050">
    <property type="entry name" value="Cyclophil_like2"/>
    <property type="match status" value="1"/>
</dbReference>
<reference evidence="3 4" key="1">
    <citation type="submission" date="2024-09" db="EMBL/GenBank/DDBJ databases">
        <authorList>
            <person name="Sun Q."/>
            <person name="Mori K."/>
        </authorList>
    </citation>
    <scope>NUCLEOTIDE SEQUENCE [LARGE SCALE GENOMIC DNA]</scope>
    <source>
        <strain evidence="3 4">CECT 8064</strain>
    </source>
</reference>